<evidence type="ECO:0000313" key="3">
    <source>
        <dbReference type="Proteomes" id="UP000305760"/>
    </source>
</evidence>
<dbReference type="SUPFAM" id="SSF56300">
    <property type="entry name" value="Metallo-dependent phosphatases"/>
    <property type="match status" value="1"/>
</dbReference>
<reference evidence="2 3" key="1">
    <citation type="submission" date="2019-03" db="EMBL/GenBank/DDBJ databases">
        <title>Arenimonas daejeonensis sp. nov., isolated from compost.</title>
        <authorList>
            <person name="Jeon C.O."/>
        </authorList>
    </citation>
    <scope>NUCLEOTIDE SEQUENCE [LARGE SCALE GENOMIC DNA]</scope>
    <source>
        <strain evidence="2 3">R29</strain>
    </source>
</reference>
<dbReference type="PRINTS" id="PR00114">
    <property type="entry name" value="STPHPHTASE"/>
</dbReference>
<feature type="domain" description="Calcineurin-like phosphoesterase" evidence="1">
    <location>
        <begin position="118"/>
        <end position="335"/>
    </location>
</feature>
<dbReference type="Gene3D" id="3.60.21.10">
    <property type="match status" value="1"/>
</dbReference>
<dbReference type="GO" id="GO:0016787">
    <property type="term" value="F:hydrolase activity"/>
    <property type="evidence" value="ECO:0007669"/>
    <property type="project" value="InterPro"/>
</dbReference>
<sequence length="390" mass="43589">MTRSKRFWFAVLLATLGFAAYALQGEVSMRRGPHGLEAVQVYDEEFTLTDVVDDGPYVRYVEGGIEARWVCAGRVEIQRLRAERWPLRLAPRCGHPHELQIRPPAAVETAAMIRGATRLVALSDVHGQYDLMVRLLRAHGVIDAQGRWAWGDGQLVMTGDVFDRGPRVTETFWHLYALEQQAREAGGAVHFLLGNHEALVLRRDLRYVSGKYRRTATLLGESYDALYGPDTVIGDWLRSKRTLLQVDDMLFMHAGVHASYFALDLSLEQANDRFRRSLGLDKAALAKDPVLTLLHGADGPIWYRGYFLDEGLQQASVDADLRRLGVGHVLVGHTSQPIVHSLFGGRVIAIDSSIKKGRYGELLFREHGRFSRGTPDGRRLTLGPLGADGR</sequence>
<dbReference type="PANTHER" id="PTHR46546">
    <property type="entry name" value="SHEWANELLA-LIKE PROTEIN PHOSPHATASE 1"/>
    <property type="match status" value="1"/>
</dbReference>
<evidence type="ECO:0000313" key="2">
    <source>
        <dbReference type="EMBL" id="TNJ33144.1"/>
    </source>
</evidence>
<dbReference type="InterPro" id="IPR029052">
    <property type="entry name" value="Metallo-depent_PP-like"/>
</dbReference>
<evidence type="ECO:0000259" key="1">
    <source>
        <dbReference type="Pfam" id="PF00149"/>
    </source>
</evidence>
<organism evidence="2 3">
    <name type="scientific">Arenimonas terrae</name>
    <dbReference type="NCBI Taxonomy" id="2546226"/>
    <lineage>
        <taxon>Bacteria</taxon>
        <taxon>Pseudomonadati</taxon>
        <taxon>Pseudomonadota</taxon>
        <taxon>Gammaproteobacteria</taxon>
        <taxon>Lysobacterales</taxon>
        <taxon>Lysobacteraceae</taxon>
        <taxon>Arenimonas</taxon>
    </lineage>
</organism>
<dbReference type="Pfam" id="PF00149">
    <property type="entry name" value="Metallophos"/>
    <property type="match status" value="1"/>
</dbReference>
<keyword evidence="3" id="KW-1185">Reference proteome</keyword>
<name>A0A5C4RQ96_9GAMM</name>
<dbReference type="PANTHER" id="PTHR46546:SF4">
    <property type="entry name" value="SHEWANELLA-LIKE PROTEIN PHOSPHATASE 1"/>
    <property type="match status" value="1"/>
</dbReference>
<dbReference type="OrthoDB" id="7550081at2"/>
<accession>A0A5C4RQ96</accession>
<gene>
    <name evidence="2" type="ORF">E1B00_12640</name>
</gene>
<dbReference type="EMBL" id="SMDR01000003">
    <property type="protein sequence ID" value="TNJ33144.1"/>
    <property type="molecule type" value="Genomic_DNA"/>
</dbReference>
<dbReference type="Proteomes" id="UP000305760">
    <property type="component" value="Unassembled WGS sequence"/>
</dbReference>
<dbReference type="InterPro" id="IPR004843">
    <property type="entry name" value="Calcineurin-like_PHP"/>
</dbReference>
<comment type="caution">
    <text evidence="2">The sequence shown here is derived from an EMBL/GenBank/DDBJ whole genome shotgun (WGS) entry which is preliminary data.</text>
</comment>
<dbReference type="InterPro" id="IPR006186">
    <property type="entry name" value="Ser/Thr-sp_prot-phosphatase"/>
</dbReference>
<proteinExistence type="predicted"/>
<protein>
    <submittedName>
        <fullName evidence="2">Metallophosphoesterase</fullName>
    </submittedName>
</protein>
<dbReference type="AlphaFoldDB" id="A0A5C4RQ96"/>